<sequence length="168" mass="18904">MTKTSHDSETPAKGLQVITACAFIHQKFDGVEKVFLPKRAETKKFLPGVYELPGGHIDFGEDIIEGLKREIYEEFQVKIKVGDPFNTFTYENKIKGSHSIEVDFFATFEDPIESIKLNPEDHSEYAWFSEEELEKVISNIGGENNPEVIAIKKGFSLLSGKSPNFANS</sequence>
<dbReference type="AlphaFoldDB" id="A0A0G0L3G0"/>
<protein>
    <recommendedName>
        <fullName evidence="1">Nudix hydrolase domain-containing protein</fullName>
    </recommendedName>
</protein>
<dbReference type="STRING" id="1618570.UT08_C0005G0003"/>
<dbReference type="PANTHER" id="PTHR43736">
    <property type="entry name" value="ADP-RIBOSE PYROPHOSPHATASE"/>
    <property type="match status" value="1"/>
</dbReference>
<dbReference type="InterPro" id="IPR015797">
    <property type="entry name" value="NUDIX_hydrolase-like_dom_sf"/>
</dbReference>
<comment type="caution">
    <text evidence="2">The sequence shown here is derived from an EMBL/GenBank/DDBJ whole genome shotgun (WGS) entry which is preliminary data.</text>
</comment>
<dbReference type="PROSITE" id="PS51462">
    <property type="entry name" value="NUDIX"/>
    <property type="match status" value="1"/>
</dbReference>
<dbReference type="CDD" id="cd02883">
    <property type="entry name" value="NUDIX_Hydrolase"/>
    <property type="match status" value="1"/>
</dbReference>
<dbReference type="EMBL" id="LBVL01000005">
    <property type="protein sequence ID" value="KKQ85552.1"/>
    <property type="molecule type" value="Genomic_DNA"/>
</dbReference>
<gene>
    <name evidence="2" type="ORF">UT08_C0005G0003</name>
</gene>
<dbReference type="Pfam" id="PF00293">
    <property type="entry name" value="NUDIX"/>
    <property type="match status" value="1"/>
</dbReference>
<feature type="domain" description="Nudix hydrolase" evidence="1">
    <location>
        <begin position="14"/>
        <end position="150"/>
    </location>
</feature>
<dbReference type="Proteomes" id="UP000034081">
    <property type="component" value="Unassembled WGS sequence"/>
</dbReference>
<dbReference type="PANTHER" id="PTHR43736:SF1">
    <property type="entry name" value="DIHYDRONEOPTERIN TRIPHOSPHATE DIPHOSPHATASE"/>
    <property type="match status" value="1"/>
</dbReference>
<dbReference type="InterPro" id="IPR000086">
    <property type="entry name" value="NUDIX_hydrolase_dom"/>
</dbReference>
<organism evidence="2 3">
    <name type="scientific">Candidatus Woesebacteria bacterium GW2011_GWB1_38_8</name>
    <dbReference type="NCBI Taxonomy" id="1618570"/>
    <lineage>
        <taxon>Bacteria</taxon>
        <taxon>Candidatus Woeseibacteriota</taxon>
    </lineage>
</organism>
<name>A0A0G0L3G0_9BACT</name>
<reference evidence="2 3" key="1">
    <citation type="journal article" date="2015" name="Nature">
        <title>rRNA introns, odd ribosomes, and small enigmatic genomes across a large radiation of phyla.</title>
        <authorList>
            <person name="Brown C.T."/>
            <person name="Hug L.A."/>
            <person name="Thomas B.C."/>
            <person name="Sharon I."/>
            <person name="Castelle C.J."/>
            <person name="Singh A."/>
            <person name="Wilkins M.J."/>
            <person name="Williams K.H."/>
            <person name="Banfield J.F."/>
        </authorList>
    </citation>
    <scope>NUCLEOTIDE SEQUENCE [LARGE SCALE GENOMIC DNA]</scope>
</reference>
<evidence type="ECO:0000313" key="3">
    <source>
        <dbReference type="Proteomes" id="UP000034081"/>
    </source>
</evidence>
<accession>A0A0G0L3G0</accession>
<dbReference type="SUPFAM" id="SSF55811">
    <property type="entry name" value="Nudix"/>
    <property type="match status" value="1"/>
</dbReference>
<proteinExistence type="predicted"/>
<dbReference type="Gene3D" id="3.90.79.10">
    <property type="entry name" value="Nucleoside Triphosphate Pyrophosphohydrolase"/>
    <property type="match status" value="1"/>
</dbReference>
<evidence type="ECO:0000313" key="2">
    <source>
        <dbReference type="EMBL" id="KKQ85552.1"/>
    </source>
</evidence>
<evidence type="ECO:0000259" key="1">
    <source>
        <dbReference type="PROSITE" id="PS51462"/>
    </source>
</evidence>